<comment type="caution">
    <text evidence="2">The sequence shown here is derived from an EMBL/GenBank/DDBJ whole genome shotgun (WGS) entry which is preliminary data.</text>
</comment>
<proteinExistence type="predicted"/>
<evidence type="ECO:0000313" key="2">
    <source>
        <dbReference type="EMBL" id="KAL3872644.1"/>
    </source>
</evidence>
<feature type="non-terminal residue" evidence="2">
    <location>
        <position position="1"/>
    </location>
</feature>
<dbReference type="InterPro" id="IPR007111">
    <property type="entry name" value="NACHT_NTPase"/>
</dbReference>
<dbReference type="AlphaFoldDB" id="A0ABD3WFE1"/>
<dbReference type="Pfam" id="PF05729">
    <property type="entry name" value="NACHT"/>
    <property type="match status" value="1"/>
</dbReference>
<feature type="domain" description="NACHT" evidence="1">
    <location>
        <begin position="8"/>
        <end position="75"/>
    </location>
</feature>
<keyword evidence="3" id="KW-1185">Reference proteome</keyword>
<name>A0ABD3WFE1_SINWO</name>
<reference evidence="2 3" key="1">
    <citation type="submission" date="2024-11" db="EMBL/GenBank/DDBJ databases">
        <title>Chromosome-level genome assembly of the freshwater bivalve Anodonta woodiana.</title>
        <authorList>
            <person name="Chen X."/>
        </authorList>
    </citation>
    <scope>NUCLEOTIDE SEQUENCE [LARGE SCALE GENOMIC DNA]</scope>
    <source>
        <strain evidence="2">MN2024</strain>
        <tissue evidence="2">Gills</tissue>
    </source>
</reference>
<dbReference type="EMBL" id="JBJQND010000006">
    <property type="protein sequence ID" value="KAL3872644.1"/>
    <property type="molecule type" value="Genomic_DNA"/>
</dbReference>
<evidence type="ECO:0000313" key="3">
    <source>
        <dbReference type="Proteomes" id="UP001634394"/>
    </source>
</evidence>
<dbReference type="InterPro" id="IPR027417">
    <property type="entry name" value="P-loop_NTPase"/>
</dbReference>
<evidence type="ECO:0000259" key="1">
    <source>
        <dbReference type="Pfam" id="PF05729"/>
    </source>
</evidence>
<gene>
    <name evidence="2" type="ORF">ACJMK2_035859</name>
</gene>
<dbReference type="Proteomes" id="UP001634394">
    <property type="component" value="Unassembled WGS sequence"/>
</dbReference>
<protein>
    <recommendedName>
        <fullName evidence="1">NACHT domain-containing protein</fullName>
    </recommendedName>
</protein>
<dbReference type="Gene3D" id="3.40.50.300">
    <property type="entry name" value="P-loop containing nucleotide triphosphate hydrolases"/>
    <property type="match status" value="1"/>
</dbReference>
<sequence length="118" mass="13468">NRHPVAFILFLIDGLDEVTRDLDQSLNVLRKIKQCSIVVTSRSGDFNYLHLKPLRIFQIQGMSPSTSKEYVKKVLDIISERGVEKLNVDHFLEVCKTYPSTQHVSSPIPVLVFDNVLD</sequence>
<organism evidence="2 3">
    <name type="scientific">Sinanodonta woodiana</name>
    <name type="common">Chinese pond mussel</name>
    <name type="synonym">Anodonta woodiana</name>
    <dbReference type="NCBI Taxonomy" id="1069815"/>
    <lineage>
        <taxon>Eukaryota</taxon>
        <taxon>Metazoa</taxon>
        <taxon>Spiralia</taxon>
        <taxon>Lophotrochozoa</taxon>
        <taxon>Mollusca</taxon>
        <taxon>Bivalvia</taxon>
        <taxon>Autobranchia</taxon>
        <taxon>Heteroconchia</taxon>
        <taxon>Palaeoheterodonta</taxon>
        <taxon>Unionida</taxon>
        <taxon>Unionoidea</taxon>
        <taxon>Unionidae</taxon>
        <taxon>Unioninae</taxon>
        <taxon>Sinanodonta</taxon>
    </lineage>
</organism>
<accession>A0ABD3WFE1</accession>